<dbReference type="AlphaFoldDB" id="A0A177KXX8"/>
<comment type="caution">
    <text evidence="1">The sequence shown here is derived from an EMBL/GenBank/DDBJ whole genome shotgun (WGS) entry which is preliminary data.</text>
</comment>
<sequence>MKIKVIMDSGKEYEVTHESATVQDFINSLYQEMPNGMTMMMSGFLAVDEGQKELFNPMHISSIEVID</sequence>
<accession>A0A177KXX8</accession>
<reference evidence="1 2" key="1">
    <citation type="submission" date="2016-01" db="EMBL/GenBank/DDBJ databases">
        <title>Investigation of taxonomic status of Bacillus aminovorans.</title>
        <authorList>
            <person name="Verma A."/>
            <person name="Pal Y."/>
            <person name="Krishnamurthi S."/>
        </authorList>
    </citation>
    <scope>NUCLEOTIDE SEQUENCE [LARGE SCALE GENOMIC DNA]</scope>
    <source>
        <strain evidence="1 2">DSM 4337</strain>
    </source>
</reference>
<dbReference type="EMBL" id="LQWZ01000012">
    <property type="protein sequence ID" value="OAH57996.1"/>
    <property type="molecule type" value="Genomic_DNA"/>
</dbReference>
<evidence type="ECO:0000313" key="1">
    <source>
        <dbReference type="EMBL" id="OAH57996.1"/>
    </source>
</evidence>
<name>A0A177KXX8_9BACI</name>
<protein>
    <submittedName>
        <fullName evidence="1">Uncharacterized protein</fullName>
    </submittedName>
</protein>
<dbReference type="RefSeq" id="WP_018392684.1">
    <property type="nucleotide sequence ID" value="NZ_JBCNAN010000044.1"/>
</dbReference>
<dbReference type="OrthoDB" id="2890392at2"/>
<proteinExistence type="predicted"/>
<evidence type="ECO:0000313" key="2">
    <source>
        <dbReference type="Proteomes" id="UP000077271"/>
    </source>
</evidence>
<gene>
    <name evidence="1" type="ORF">AWH48_03040</name>
</gene>
<dbReference type="Proteomes" id="UP000077271">
    <property type="component" value="Unassembled WGS sequence"/>
</dbReference>
<organism evidence="1 2">
    <name type="scientific">Domibacillus aminovorans</name>
    <dbReference type="NCBI Taxonomy" id="29332"/>
    <lineage>
        <taxon>Bacteria</taxon>
        <taxon>Bacillati</taxon>
        <taxon>Bacillota</taxon>
        <taxon>Bacilli</taxon>
        <taxon>Bacillales</taxon>
        <taxon>Bacillaceae</taxon>
        <taxon>Domibacillus</taxon>
    </lineage>
</organism>